<feature type="transmembrane region" description="Helical" evidence="1">
    <location>
        <begin position="148"/>
        <end position="166"/>
    </location>
</feature>
<reference evidence="2 3" key="1">
    <citation type="submission" date="2023-09" db="EMBL/GenBank/DDBJ databases">
        <title>Thioclava shenzhenensis sp. nov., a multidrug resistant bacteria-antagonizing species isolated from coastal seawater.</title>
        <authorList>
            <person name="Long M."/>
        </authorList>
    </citation>
    <scope>NUCLEOTIDE SEQUENCE [LARGE SCALE GENOMIC DNA]</scope>
    <source>
        <strain evidence="2 3">FTW29</strain>
    </source>
</reference>
<evidence type="ECO:0000313" key="2">
    <source>
        <dbReference type="EMBL" id="WRY33182.1"/>
    </source>
</evidence>
<gene>
    <name evidence="2" type="ORF">RPE78_10855</name>
</gene>
<dbReference type="EMBL" id="CP135443">
    <property type="protein sequence ID" value="WRY33182.1"/>
    <property type="molecule type" value="Genomic_DNA"/>
</dbReference>
<dbReference type="RefSeq" id="WP_406720550.1">
    <property type="nucleotide sequence ID" value="NZ_CP135443.1"/>
</dbReference>
<name>A0ABZ1DWN1_9RHOB</name>
<feature type="transmembrane region" description="Helical" evidence="1">
    <location>
        <begin position="56"/>
        <end position="75"/>
    </location>
</feature>
<keyword evidence="3" id="KW-1185">Reference proteome</keyword>
<keyword evidence="1" id="KW-0472">Membrane</keyword>
<sequence>METENLIKALAADATAPVTPHLWRRLFLGVMASGLLMAIFWGPRSGWSEAILAPEVALKQLLPLGLSGVLLWSLAKPLEARRRPLAGAVLLLSLCAGLWGIALYEGGNLWGRTWWQCLLSIPALALPIGGVLFAGLRHRIEYDSTRSGFVAGLLAGALAASVYAIHCDDDGPAFYLLWYTAAILACGLAGRLAGRRLLYP</sequence>
<feature type="transmembrane region" description="Helical" evidence="1">
    <location>
        <begin position="87"/>
        <end position="107"/>
    </location>
</feature>
<dbReference type="InterPro" id="IPR009495">
    <property type="entry name" value="NrsF"/>
</dbReference>
<feature type="transmembrane region" description="Helical" evidence="1">
    <location>
        <begin position="26"/>
        <end position="44"/>
    </location>
</feature>
<protein>
    <submittedName>
        <fullName evidence="2">DUF1109 domain-containing protein</fullName>
    </submittedName>
</protein>
<dbReference type="Proteomes" id="UP001623290">
    <property type="component" value="Chromosome"/>
</dbReference>
<organism evidence="2 3">
    <name type="scientific">Thioclava litoralis</name>
    <dbReference type="NCBI Taxonomy" id="3076557"/>
    <lineage>
        <taxon>Bacteria</taxon>
        <taxon>Pseudomonadati</taxon>
        <taxon>Pseudomonadota</taxon>
        <taxon>Alphaproteobacteria</taxon>
        <taxon>Rhodobacterales</taxon>
        <taxon>Paracoccaceae</taxon>
        <taxon>Thioclava</taxon>
    </lineage>
</organism>
<feature type="transmembrane region" description="Helical" evidence="1">
    <location>
        <begin position="172"/>
        <end position="194"/>
    </location>
</feature>
<proteinExistence type="predicted"/>
<accession>A0ABZ1DWN1</accession>
<evidence type="ECO:0000313" key="3">
    <source>
        <dbReference type="Proteomes" id="UP001623290"/>
    </source>
</evidence>
<keyword evidence="1" id="KW-1133">Transmembrane helix</keyword>
<evidence type="ECO:0000256" key="1">
    <source>
        <dbReference type="SAM" id="Phobius"/>
    </source>
</evidence>
<feature type="transmembrane region" description="Helical" evidence="1">
    <location>
        <begin position="113"/>
        <end position="136"/>
    </location>
</feature>
<dbReference type="Pfam" id="PF06532">
    <property type="entry name" value="NrsF"/>
    <property type="match status" value="1"/>
</dbReference>
<keyword evidence="1" id="KW-0812">Transmembrane</keyword>